<comment type="caution">
    <text evidence="1">The sequence shown here is derived from an EMBL/GenBank/DDBJ whole genome shotgun (WGS) entry which is preliminary data.</text>
</comment>
<accession>A0ABQ2Y3Z4</accession>
<dbReference type="EMBL" id="BMYU01000012">
    <property type="protein sequence ID" value="GGX53115.1"/>
    <property type="molecule type" value="Genomic_DNA"/>
</dbReference>
<dbReference type="Proteomes" id="UP000653343">
    <property type="component" value="Unassembled WGS sequence"/>
</dbReference>
<protein>
    <submittedName>
        <fullName evidence="1">Uncharacterized protein</fullName>
    </submittedName>
</protein>
<name>A0ABQ2Y3Z4_9BURK</name>
<organism evidence="1 2">
    <name type="scientific">Undibacterium squillarum</name>
    <dbReference type="NCBI Taxonomy" id="1131567"/>
    <lineage>
        <taxon>Bacteria</taxon>
        <taxon>Pseudomonadati</taxon>
        <taxon>Pseudomonadota</taxon>
        <taxon>Betaproteobacteria</taxon>
        <taxon>Burkholderiales</taxon>
        <taxon>Oxalobacteraceae</taxon>
        <taxon>Undibacterium</taxon>
    </lineage>
</organism>
<gene>
    <name evidence="1" type="ORF">GCM10010946_34630</name>
</gene>
<reference evidence="2" key="1">
    <citation type="journal article" date="2019" name="Int. J. Syst. Evol. Microbiol.">
        <title>The Global Catalogue of Microorganisms (GCM) 10K type strain sequencing project: providing services to taxonomists for standard genome sequencing and annotation.</title>
        <authorList>
            <consortium name="The Broad Institute Genomics Platform"/>
            <consortium name="The Broad Institute Genome Sequencing Center for Infectious Disease"/>
            <person name="Wu L."/>
            <person name="Ma J."/>
        </authorList>
    </citation>
    <scope>NUCLEOTIDE SEQUENCE [LARGE SCALE GENOMIC DNA]</scope>
    <source>
        <strain evidence="2">KCTC 23917</strain>
    </source>
</reference>
<evidence type="ECO:0000313" key="1">
    <source>
        <dbReference type="EMBL" id="GGX53115.1"/>
    </source>
</evidence>
<evidence type="ECO:0000313" key="2">
    <source>
        <dbReference type="Proteomes" id="UP000653343"/>
    </source>
</evidence>
<sequence>MGSLDYPRAGSAAQIAIFQICAAPDAMLSIDDVRAVLETKHCSADAFRRNVLMPLQDLGLVNVRSKCFLIATDKAKAYALKFGKVQQPKKERYVGQVAAPRAVRPFKPLDVAKLRAPAPVRPGALDYRSIPSRMGSECRLPGGVD</sequence>
<keyword evidence="2" id="KW-1185">Reference proteome</keyword>
<proteinExistence type="predicted"/>
<dbReference type="RefSeq" id="WP_189358788.1">
    <property type="nucleotide sequence ID" value="NZ_BMYU01000012.1"/>
</dbReference>